<dbReference type="Proteomes" id="UP000007802">
    <property type="component" value="Unassembled WGS sequence"/>
</dbReference>
<accession>A0A0J9EP30</accession>
<sequence>MIKKIKLDIETIKLEVHCKLLRMIVSYIEEQKSVMKNLTNLINNVNTEASCIAIKMYEIMKYVQRLADYLDKNSVAVSDSSSSNEKFDNSNNSLLISSTDTSTTAVDSSLSFFFNLPTSVDSLTMSSTETLDILSEKFSEINVDVNMAENDDNDIEMI</sequence>
<name>A0A0J9EP30_AJEDA</name>
<dbReference type="EMBL" id="GG749445">
    <property type="protein sequence ID" value="KMW68023.1"/>
    <property type="molecule type" value="Genomic_DNA"/>
</dbReference>
<reference evidence="1" key="1">
    <citation type="submission" date="2010-03" db="EMBL/GenBank/DDBJ databases">
        <title>Annotation of Blastomyces dermatitidis strain ATCC 18188.</title>
        <authorList>
            <consortium name="The Broad Institute Genome Sequencing Platform"/>
            <consortium name="Broad Institute Genome Sequencing Center for Infectious Disease."/>
            <person name="Cuomo C."/>
            <person name="Klein B."/>
            <person name="Sullivan T."/>
            <person name="Heitman J."/>
            <person name="Young S."/>
            <person name="Zeng Q."/>
            <person name="Gargeya S."/>
            <person name="Alvarado L."/>
            <person name="Berlin A.M."/>
            <person name="Chapman S.B."/>
            <person name="Chen Z."/>
            <person name="Freedman E."/>
            <person name="Gellesch M."/>
            <person name="Goldberg J."/>
            <person name="Griggs A."/>
            <person name="Gujja S."/>
            <person name="Heilman E."/>
            <person name="Heiman D."/>
            <person name="Howarth C."/>
            <person name="Mehta T."/>
            <person name="Neiman D."/>
            <person name="Pearson M."/>
            <person name="Roberts A."/>
            <person name="Saif S."/>
            <person name="Shea T."/>
            <person name="Shenoy N."/>
            <person name="Sisk P."/>
            <person name="Stolte C."/>
            <person name="Sykes S."/>
            <person name="White J."/>
            <person name="Yandava C."/>
            <person name="Haas B."/>
            <person name="Nusbaum C."/>
            <person name="Birren B."/>
        </authorList>
    </citation>
    <scope>NUCLEOTIDE SEQUENCE</scope>
    <source>
        <strain evidence="1">ATCC 18188</strain>
    </source>
</reference>
<proteinExistence type="predicted"/>
<dbReference type="AlphaFoldDB" id="A0A0J9EP30"/>
<evidence type="ECO:0000313" key="1">
    <source>
        <dbReference type="EMBL" id="KMW68023.1"/>
    </source>
</evidence>
<gene>
    <name evidence="1" type="ORF">BDDG_12527</name>
</gene>
<protein>
    <submittedName>
        <fullName evidence="1">Uncharacterized protein</fullName>
    </submittedName>
</protein>
<organism evidence="1">
    <name type="scientific">Ajellomyces dermatitidis (strain ATCC 18188 / CBS 674.68)</name>
    <name type="common">Blastomyces dermatitidis</name>
    <dbReference type="NCBI Taxonomy" id="653446"/>
    <lineage>
        <taxon>Eukaryota</taxon>
        <taxon>Fungi</taxon>
        <taxon>Dikarya</taxon>
        <taxon>Ascomycota</taxon>
        <taxon>Pezizomycotina</taxon>
        <taxon>Eurotiomycetes</taxon>
        <taxon>Eurotiomycetidae</taxon>
        <taxon>Onygenales</taxon>
        <taxon>Ajellomycetaceae</taxon>
        <taxon>Blastomyces</taxon>
    </lineage>
</organism>